<evidence type="ECO:0000313" key="1">
    <source>
        <dbReference type="EMBL" id="KAJ8650654.1"/>
    </source>
</evidence>
<accession>A0ACC2MZP6</accession>
<organism evidence="1 2">
    <name type="scientific">Persea americana</name>
    <name type="common">Avocado</name>
    <dbReference type="NCBI Taxonomy" id="3435"/>
    <lineage>
        <taxon>Eukaryota</taxon>
        <taxon>Viridiplantae</taxon>
        <taxon>Streptophyta</taxon>
        <taxon>Embryophyta</taxon>
        <taxon>Tracheophyta</taxon>
        <taxon>Spermatophyta</taxon>
        <taxon>Magnoliopsida</taxon>
        <taxon>Magnoliidae</taxon>
        <taxon>Laurales</taxon>
        <taxon>Lauraceae</taxon>
        <taxon>Persea</taxon>
    </lineage>
</organism>
<sequence length="362" mass="40434">MEDLMGLLVETVENSIVLASKPLFLFKDVFLLGVRTAVFVTLAWLRLLKAIICFPVNMCLGIIHWTISLASLPFRILNAFQKEKVLEFHLHEMEIELQNIIGEKKEVYRQLEIAIKDLRFVETILIEIEEEHDKAIVKIELLKNELQVLKDENLRLKHIQGKGLRTIESKEEMGIKLAREGDFGIPLIADSTVPPRKSGLNGSGVILQHLLMDKDAWKDEKKGKSGESAMLKLGSEAAHPHPFPPLIISSNIVGSEVLDQRRDVALSQSLFSTILSLVVGMIIWEAEDPCMPLVIALFTVVGISLKSVVQFFSTVRNKPASEAVALLSFNCFILGTLTSPTVLTVAHMLSPPALRLAYWMVP</sequence>
<proteinExistence type="predicted"/>
<name>A0ACC2MZP6_PERAE</name>
<reference evidence="1 2" key="1">
    <citation type="journal article" date="2022" name="Hortic Res">
        <title>A haplotype resolved chromosomal level avocado genome allows analysis of novel avocado genes.</title>
        <authorList>
            <person name="Nath O."/>
            <person name="Fletcher S.J."/>
            <person name="Hayward A."/>
            <person name="Shaw L.M."/>
            <person name="Masouleh A.K."/>
            <person name="Furtado A."/>
            <person name="Henry R.J."/>
            <person name="Mitter N."/>
        </authorList>
    </citation>
    <scope>NUCLEOTIDE SEQUENCE [LARGE SCALE GENOMIC DNA]</scope>
    <source>
        <strain evidence="2">cv. Hass</strain>
    </source>
</reference>
<protein>
    <submittedName>
        <fullName evidence="1">Uncharacterized protein</fullName>
    </submittedName>
</protein>
<dbReference type="EMBL" id="CM056809">
    <property type="protein sequence ID" value="KAJ8650654.1"/>
    <property type="molecule type" value="Genomic_DNA"/>
</dbReference>
<dbReference type="Proteomes" id="UP001234297">
    <property type="component" value="Chromosome 1"/>
</dbReference>
<gene>
    <name evidence="1" type="ORF">MRB53_003677</name>
</gene>
<evidence type="ECO:0000313" key="2">
    <source>
        <dbReference type="Proteomes" id="UP001234297"/>
    </source>
</evidence>
<keyword evidence="2" id="KW-1185">Reference proteome</keyword>
<comment type="caution">
    <text evidence="1">The sequence shown here is derived from an EMBL/GenBank/DDBJ whole genome shotgun (WGS) entry which is preliminary data.</text>
</comment>